<proteinExistence type="predicted"/>
<evidence type="ECO:0000313" key="3">
    <source>
        <dbReference type="EMBL" id="VTJ57231.1"/>
    </source>
</evidence>
<accession>A0A5E4AKE7</accession>
<dbReference type="Proteomes" id="UP000335636">
    <property type="component" value="Unassembled WGS sequence"/>
</dbReference>
<evidence type="ECO:0000313" key="2">
    <source>
        <dbReference type="EMBL" id="KAF7460085.1"/>
    </source>
</evidence>
<organism evidence="3 4">
    <name type="scientific">Marmota monax</name>
    <name type="common">Woodchuck</name>
    <dbReference type="NCBI Taxonomy" id="9995"/>
    <lineage>
        <taxon>Eukaryota</taxon>
        <taxon>Metazoa</taxon>
        <taxon>Chordata</taxon>
        <taxon>Craniata</taxon>
        <taxon>Vertebrata</taxon>
        <taxon>Euteleostomi</taxon>
        <taxon>Mammalia</taxon>
        <taxon>Eutheria</taxon>
        <taxon>Euarchontoglires</taxon>
        <taxon>Glires</taxon>
        <taxon>Rodentia</taxon>
        <taxon>Sciuromorpha</taxon>
        <taxon>Sciuridae</taxon>
        <taxon>Xerinae</taxon>
        <taxon>Marmotini</taxon>
        <taxon>Marmota</taxon>
    </lineage>
</organism>
<evidence type="ECO:0000313" key="4">
    <source>
        <dbReference type="Proteomes" id="UP000335636"/>
    </source>
</evidence>
<dbReference type="Proteomes" id="UP000662637">
    <property type="component" value="Unassembled WGS sequence"/>
</dbReference>
<dbReference type="EMBL" id="WJEC01008806">
    <property type="protein sequence ID" value="KAF7460085.1"/>
    <property type="molecule type" value="Genomic_DNA"/>
</dbReference>
<dbReference type="EMBL" id="CABDUW010000077">
    <property type="protein sequence ID" value="VTJ57231.1"/>
    <property type="molecule type" value="Genomic_DNA"/>
</dbReference>
<protein>
    <submittedName>
        <fullName evidence="3">Uncharacterized protein</fullName>
    </submittedName>
</protein>
<name>A0A5E4AKE7_MARMO</name>
<feature type="region of interest" description="Disordered" evidence="1">
    <location>
        <begin position="1"/>
        <end position="37"/>
    </location>
</feature>
<gene>
    <name evidence="2" type="ORF">GHT09_019841</name>
    <name evidence="3" type="ORF">MONAX_5E011771</name>
</gene>
<reference evidence="3 4" key="1">
    <citation type="submission" date="2019-04" db="EMBL/GenBank/DDBJ databases">
        <authorList>
            <person name="Alioto T."/>
            <person name="Alioto T."/>
        </authorList>
    </citation>
    <scope>NUCLEOTIDE SEQUENCE [LARGE SCALE GENOMIC DNA]</scope>
</reference>
<evidence type="ECO:0000256" key="1">
    <source>
        <dbReference type="SAM" id="MobiDB-lite"/>
    </source>
</evidence>
<sequence length="117" mass="12584">MGTGSLPGASERTAQKPGPRWTEPRSPGCDPVTDAARTPLETLLQPWTPCAPVPTWIHSQGLPGSSCSPELLLSQRPQTSLHVTAPKDVTLYELPMAAVTNITYWGPKKRKGSPQNT</sequence>
<reference evidence="2" key="2">
    <citation type="submission" date="2020-08" db="EMBL/GenBank/DDBJ databases">
        <authorList>
            <person name="Shumante A."/>
            <person name="Zimin A.V."/>
            <person name="Puiu D."/>
            <person name="Salzberg S.L."/>
        </authorList>
    </citation>
    <scope>NUCLEOTIDE SEQUENCE</scope>
    <source>
        <strain evidence="2">WC2-LM</strain>
        <tissue evidence="2">Liver</tissue>
    </source>
</reference>
<keyword evidence="4" id="KW-1185">Reference proteome</keyword>
<dbReference type="AlphaFoldDB" id="A0A5E4AKE7"/>